<proteinExistence type="predicted"/>
<dbReference type="PANTHER" id="PTHR35394">
    <property type="entry name" value="DUF3176 DOMAIN-CONTAINING PROTEIN"/>
    <property type="match status" value="1"/>
</dbReference>
<dbReference type="Pfam" id="PF11374">
    <property type="entry name" value="DUF3176"/>
    <property type="match status" value="1"/>
</dbReference>
<feature type="transmembrane region" description="Helical" evidence="2">
    <location>
        <begin position="570"/>
        <end position="592"/>
    </location>
</feature>
<gene>
    <name evidence="3" type="ORF">K491DRAFT_715432</name>
</gene>
<dbReference type="PANTHER" id="PTHR35394:SF5">
    <property type="entry name" value="DUF3176 DOMAIN-CONTAINING PROTEIN"/>
    <property type="match status" value="1"/>
</dbReference>
<evidence type="ECO:0000313" key="4">
    <source>
        <dbReference type="Proteomes" id="UP000799324"/>
    </source>
</evidence>
<feature type="region of interest" description="Disordered" evidence="1">
    <location>
        <begin position="1"/>
        <end position="23"/>
    </location>
</feature>
<evidence type="ECO:0000313" key="3">
    <source>
        <dbReference type="EMBL" id="KAF2656357.1"/>
    </source>
</evidence>
<feature type="compositionally biased region" description="Polar residues" evidence="1">
    <location>
        <begin position="1"/>
        <end position="21"/>
    </location>
</feature>
<protein>
    <submittedName>
        <fullName evidence="3">Uncharacterized protein</fullName>
    </submittedName>
</protein>
<accession>A0A6A6TAL8</accession>
<keyword evidence="2" id="KW-0812">Transmembrane</keyword>
<reference evidence="3" key="1">
    <citation type="journal article" date="2020" name="Stud. Mycol.">
        <title>101 Dothideomycetes genomes: a test case for predicting lifestyles and emergence of pathogens.</title>
        <authorList>
            <person name="Haridas S."/>
            <person name="Albert R."/>
            <person name="Binder M."/>
            <person name="Bloem J."/>
            <person name="Labutti K."/>
            <person name="Salamov A."/>
            <person name="Andreopoulos B."/>
            <person name="Baker S."/>
            <person name="Barry K."/>
            <person name="Bills G."/>
            <person name="Bluhm B."/>
            <person name="Cannon C."/>
            <person name="Castanera R."/>
            <person name="Culley D."/>
            <person name="Daum C."/>
            <person name="Ezra D."/>
            <person name="Gonzalez J."/>
            <person name="Henrissat B."/>
            <person name="Kuo A."/>
            <person name="Liang C."/>
            <person name="Lipzen A."/>
            <person name="Lutzoni F."/>
            <person name="Magnuson J."/>
            <person name="Mondo S."/>
            <person name="Nolan M."/>
            <person name="Ohm R."/>
            <person name="Pangilinan J."/>
            <person name="Park H.-J."/>
            <person name="Ramirez L."/>
            <person name="Alfaro M."/>
            <person name="Sun H."/>
            <person name="Tritt A."/>
            <person name="Yoshinaga Y."/>
            <person name="Zwiers L.-H."/>
            <person name="Turgeon B."/>
            <person name="Goodwin S."/>
            <person name="Spatafora J."/>
            <person name="Crous P."/>
            <person name="Grigoriev I."/>
        </authorList>
    </citation>
    <scope>NUCLEOTIDE SEQUENCE</scope>
    <source>
        <strain evidence="3">CBS 122681</strain>
    </source>
</reference>
<dbReference type="InterPro" id="IPR021514">
    <property type="entry name" value="DUF3176"/>
</dbReference>
<sequence length="663" mass="73703">MSDGKNSQQYGNRSRTPSPNAIQGVENKAQLEKGAYSQTDGLQHDRRPGFGWWLETASALAALCFVGAIIGVLIYVDGKPSKDFQLVKPNTLVAIFSNLFKALLLFPLAECMGQLKWLYFEKTRPLSQLQRFDAASRGPMGAALMLWDTKGRALVASLGALVTILLLAFEPFAQRVIAFPLRFEYQNSTGTLYTSTKWVAWYSSEKETFFAPTALVYVPLKTGIMSALSNQPYTSAPNYYCPSPQCDIDNVNVLGVCSRCETEQLTVDKFDTCNVTRFEQHWDNSTDKNHYQVSNYQQMHDLLVQVPSLGQLDPKTTAAPFAITMNCTKQYADTGPITIEMSSTGIRGKLKQYGGVYTDEEDYNINPDVDDLYLDTADPLRFCLYNIDLDDEFSPKVAKATCFNSTTDLSLYSNMQFFGQINGTAASCELQYCERHYDKVSIANGERNDTGYQESTLIARPAPNYDPDDNQNLDWTTNSAGGNIYTMDDVSQSGLTQIFNETVNAEDVVVSVLSANPGILGDGSALNDIPLLYERFADAMTSAMQSTANLNGSNQPLKVYDYDVYVHVQWPFMIMPFIIIVLAYVFLALSIFESRKRQYLLKTSILASMFYGLDSKDWTGLDSNSATIGVIGGASDTELLKGARDVQVGFVQGDDGLRRLRRE</sequence>
<evidence type="ECO:0000256" key="2">
    <source>
        <dbReference type="SAM" id="Phobius"/>
    </source>
</evidence>
<feature type="transmembrane region" description="Helical" evidence="2">
    <location>
        <begin position="52"/>
        <end position="76"/>
    </location>
</feature>
<keyword evidence="2" id="KW-0472">Membrane</keyword>
<dbReference type="OrthoDB" id="5376804at2759"/>
<name>A0A6A6TAL8_9PLEO</name>
<keyword evidence="4" id="KW-1185">Reference proteome</keyword>
<organism evidence="3 4">
    <name type="scientific">Lophiostoma macrostomum CBS 122681</name>
    <dbReference type="NCBI Taxonomy" id="1314788"/>
    <lineage>
        <taxon>Eukaryota</taxon>
        <taxon>Fungi</taxon>
        <taxon>Dikarya</taxon>
        <taxon>Ascomycota</taxon>
        <taxon>Pezizomycotina</taxon>
        <taxon>Dothideomycetes</taxon>
        <taxon>Pleosporomycetidae</taxon>
        <taxon>Pleosporales</taxon>
        <taxon>Lophiostomataceae</taxon>
        <taxon>Lophiostoma</taxon>
    </lineage>
</organism>
<evidence type="ECO:0000256" key="1">
    <source>
        <dbReference type="SAM" id="MobiDB-lite"/>
    </source>
</evidence>
<feature type="transmembrane region" description="Helical" evidence="2">
    <location>
        <begin position="91"/>
        <end position="109"/>
    </location>
</feature>
<dbReference type="Proteomes" id="UP000799324">
    <property type="component" value="Unassembled WGS sequence"/>
</dbReference>
<dbReference type="AlphaFoldDB" id="A0A6A6TAL8"/>
<feature type="transmembrane region" description="Helical" evidence="2">
    <location>
        <begin position="153"/>
        <end position="173"/>
    </location>
</feature>
<dbReference type="EMBL" id="MU004337">
    <property type="protein sequence ID" value="KAF2656357.1"/>
    <property type="molecule type" value="Genomic_DNA"/>
</dbReference>
<keyword evidence="2" id="KW-1133">Transmembrane helix</keyword>